<keyword evidence="5" id="KW-1185">Reference proteome</keyword>
<evidence type="ECO:0000256" key="1">
    <source>
        <dbReference type="ARBA" id="ARBA00006328"/>
    </source>
</evidence>
<dbReference type="PANTHER" id="PTHR42748">
    <property type="entry name" value="NITROGEN METABOLITE REPRESSION PROTEIN NMRA FAMILY MEMBER"/>
    <property type="match status" value="1"/>
</dbReference>
<reference evidence="4 5" key="1">
    <citation type="journal article" date="2018" name="IMA Fungus">
        <title>IMA Genome-F 9: Draft genome sequence of Annulohypoxylon stygium, Aspergillus mulundensis, Berkeleyomyces basicola (syn. Thielaviopsis basicola), Ceratocystis smalleyi, two Cercospora beticola strains, Coleophoma cylindrospora, Fusarium fracticaudum, Phialophora cf. hyalina, and Morchella septimelata.</title>
        <authorList>
            <person name="Wingfield B.D."/>
            <person name="Bills G.F."/>
            <person name="Dong Y."/>
            <person name="Huang W."/>
            <person name="Nel W.J."/>
            <person name="Swalarsk-Parry B.S."/>
            <person name="Vaghefi N."/>
            <person name="Wilken P.M."/>
            <person name="An Z."/>
            <person name="de Beer Z.W."/>
            <person name="De Vos L."/>
            <person name="Chen L."/>
            <person name="Duong T.A."/>
            <person name="Gao Y."/>
            <person name="Hammerbacher A."/>
            <person name="Kikkert J.R."/>
            <person name="Li Y."/>
            <person name="Li H."/>
            <person name="Li K."/>
            <person name="Li Q."/>
            <person name="Liu X."/>
            <person name="Ma X."/>
            <person name="Naidoo K."/>
            <person name="Pethybridge S.J."/>
            <person name="Sun J."/>
            <person name="Steenkamp E.T."/>
            <person name="van der Nest M.A."/>
            <person name="van Wyk S."/>
            <person name="Wingfield M.J."/>
            <person name="Xiong C."/>
            <person name="Yue Q."/>
            <person name="Zhang X."/>
        </authorList>
    </citation>
    <scope>NUCLEOTIDE SEQUENCE [LARGE SCALE GENOMIC DNA]</scope>
    <source>
        <strain evidence="4 5">BP 5553</strain>
    </source>
</reference>
<accession>A0A370U3Z7</accession>
<dbReference type="PANTHER" id="PTHR42748:SF31">
    <property type="entry name" value="NMRA-LIKE DOMAIN-CONTAINING PROTEIN-RELATED"/>
    <property type="match status" value="1"/>
</dbReference>
<evidence type="ECO:0000256" key="2">
    <source>
        <dbReference type="ARBA" id="ARBA00022857"/>
    </source>
</evidence>
<dbReference type="OrthoDB" id="3358371at2759"/>
<dbReference type="EMBL" id="NPIC01000001">
    <property type="protein sequence ID" value="RDL42492.1"/>
    <property type="molecule type" value="Genomic_DNA"/>
</dbReference>
<dbReference type="Pfam" id="PF05368">
    <property type="entry name" value="NmrA"/>
    <property type="match status" value="1"/>
</dbReference>
<dbReference type="Proteomes" id="UP000254866">
    <property type="component" value="Unassembled WGS sequence"/>
</dbReference>
<dbReference type="RefSeq" id="XP_031875148.1">
    <property type="nucleotide sequence ID" value="XM_032011094.1"/>
</dbReference>
<dbReference type="InterPro" id="IPR036291">
    <property type="entry name" value="NAD(P)-bd_dom_sf"/>
</dbReference>
<organism evidence="4 5">
    <name type="scientific">Venustampulla echinocandica</name>
    <dbReference type="NCBI Taxonomy" id="2656787"/>
    <lineage>
        <taxon>Eukaryota</taxon>
        <taxon>Fungi</taxon>
        <taxon>Dikarya</taxon>
        <taxon>Ascomycota</taxon>
        <taxon>Pezizomycotina</taxon>
        <taxon>Leotiomycetes</taxon>
        <taxon>Helotiales</taxon>
        <taxon>Pleuroascaceae</taxon>
        <taxon>Venustampulla</taxon>
    </lineage>
</organism>
<keyword evidence="2" id="KW-0521">NADP</keyword>
<gene>
    <name evidence="4" type="ORF">BP5553_02471</name>
</gene>
<dbReference type="InterPro" id="IPR051164">
    <property type="entry name" value="NmrA-like_oxidored"/>
</dbReference>
<dbReference type="AlphaFoldDB" id="A0A370U3Z7"/>
<sequence length="318" mass="34653">MASKKLLVVFGATGAQGGSVVKAVLGDAKMKESWAVRGITRDTSKPSAKALEALGAETMAANLNDAASVKSAIKGAYAVFGVTNYWEDRSSDLEFKQGKTMADAAKECGVQHFVWSSLLNITELSKGALPKVSHFDSKAAVEKYIRSIGIPATFFLPGFYMSNLPGGMFRQVPPNNDWALSLPIPSSSQVPLLDTAGDTGKFVKGILLNREKVLGKRILGATDYYTLDELVEQFKKVFPEAGKTAKAVELPHQTFKDILGSAGMPEENQEEMLQNMRLLHEFGYYGGADLKESHEILVDKLTTWEEFMKTAKAFQGLK</sequence>
<evidence type="ECO:0000259" key="3">
    <source>
        <dbReference type="Pfam" id="PF05368"/>
    </source>
</evidence>
<dbReference type="GeneID" id="43595320"/>
<dbReference type="CDD" id="cd05251">
    <property type="entry name" value="NmrA_like_SDR_a"/>
    <property type="match status" value="1"/>
</dbReference>
<dbReference type="GO" id="GO:0005634">
    <property type="term" value="C:nucleus"/>
    <property type="evidence" value="ECO:0007669"/>
    <property type="project" value="TreeGrafter"/>
</dbReference>
<proteinExistence type="inferred from homology"/>
<feature type="domain" description="NmrA-like" evidence="3">
    <location>
        <begin position="4"/>
        <end position="308"/>
    </location>
</feature>
<name>A0A370U3Z7_9HELO</name>
<dbReference type="Gene3D" id="3.40.50.720">
    <property type="entry name" value="NAD(P)-binding Rossmann-like Domain"/>
    <property type="match status" value="1"/>
</dbReference>
<dbReference type="InterPro" id="IPR008030">
    <property type="entry name" value="NmrA-like"/>
</dbReference>
<comment type="caution">
    <text evidence="4">The sequence shown here is derived from an EMBL/GenBank/DDBJ whole genome shotgun (WGS) entry which is preliminary data.</text>
</comment>
<protein>
    <recommendedName>
        <fullName evidence="3">NmrA-like domain-containing protein</fullName>
    </recommendedName>
</protein>
<comment type="similarity">
    <text evidence="1">Belongs to the NmrA-type oxidoreductase family.</text>
</comment>
<dbReference type="Gene3D" id="3.90.25.10">
    <property type="entry name" value="UDP-galactose 4-epimerase, domain 1"/>
    <property type="match status" value="1"/>
</dbReference>
<dbReference type="STRING" id="2656787.A0A370U3Z7"/>
<dbReference type="SUPFAM" id="SSF51735">
    <property type="entry name" value="NAD(P)-binding Rossmann-fold domains"/>
    <property type="match status" value="1"/>
</dbReference>
<evidence type="ECO:0000313" key="4">
    <source>
        <dbReference type="EMBL" id="RDL42492.1"/>
    </source>
</evidence>
<evidence type="ECO:0000313" key="5">
    <source>
        <dbReference type="Proteomes" id="UP000254866"/>
    </source>
</evidence>